<dbReference type="PROSITE" id="PS50070">
    <property type="entry name" value="KRINGLE_2"/>
    <property type="match status" value="1"/>
</dbReference>
<feature type="chain" id="PRO_5009319650" evidence="5">
    <location>
        <begin position="37"/>
        <end position="1482"/>
    </location>
</feature>
<organism evidence="8 9">
    <name type="scientific">Macrostomum lignano</name>
    <dbReference type="NCBI Taxonomy" id="282301"/>
    <lineage>
        <taxon>Eukaryota</taxon>
        <taxon>Metazoa</taxon>
        <taxon>Spiralia</taxon>
        <taxon>Lophotrochozoa</taxon>
        <taxon>Platyhelminthes</taxon>
        <taxon>Rhabditophora</taxon>
        <taxon>Macrostomorpha</taxon>
        <taxon>Macrostomida</taxon>
        <taxon>Macrostomidae</taxon>
        <taxon>Macrostomum</taxon>
    </lineage>
</organism>
<dbReference type="WBParaSite" id="maker-uti_cns_0002842-snap-gene-0.31-mRNA-1">
    <property type="protein sequence ID" value="maker-uti_cns_0002842-snap-gene-0.31-mRNA-1"/>
    <property type="gene ID" value="maker-uti_cns_0002842-snap-gene-0.31"/>
</dbReference>
<dbReference type="InterPro" id="IPR011641">
    <property type="entry name" value="Tyr-kin_ephrin_A/B_rcpt-like"/>
</dbReference>
<evidence type="ECO:0000313" key="9">
    <source>
        <dbReference type="WBParaSite" id="maker-uti_cns_0002842-snap-gene-0.31-mRNA-1"/>
    </source>
</evidence>
<dbReference type="PANTHER" id="PTHR46549:SF1">
    <property type="entry name" value="MACPF DOMAIN-CONTAINING PROTEIN"/>
    <property type="match status" value="1"/>
</dbReference>
<dbReference type="Pfam" id="PF01823">
    <property type="entry name" value="MACPF"/>
    <property type="match status" value="1"/>
</dbReference>
<dbReference type="InterPro" id="IPR013806">
    <property type="entry name" value="Kringle-like"/>
</dbReference>
<evidence type="ECO:0000256" key="2">
    <source>
        <dbReference type="ARBA" id="ARBA00023157"/>
    </source>
</evidence>
<evidence type="ECO:0000259" key="6">
    <source>
        <dbReference type="PROSITE" id="PS50070"/>
    </source>
</evidence>
<feature type="compositionally biased region" description="Low complexity" evidence="4">
    <location>
        <begin position="506"/>
        <end position="527"/>
    </location>
</feature>
<dbReference type="InterPro" id="IPR020864">
    <property type="entry name" value="MACPF"/>
</dbReference>
<dbReference type="SMR" id="A0A1I8GSH3"/>
<reference evidence="9" key="1">
    <citation type="submission" date="2016-11" db="UniProtKB">
        <authorList>
            <consortium name="WormBaseParasite"/>
        </authorList>
    </citation>
    <scope>IDENTIFICATION</scope>
</reference>
<sequence length="1482" mass="161314">RQWLIAITQVAFVQRMQGAQLLVFALALSACPMANAEGLGTKVAKKAWDIVQNKLNPKSKAEMYQKAVDIVSDHITKSANKAEKLASSYMSAVDKDPGALITRESMKKIISGSSFLPQKAGTRTVSLQSDQGFNGFTNYQPSGWKITETMSGPTDKKEEPSETKEPVYTYPMGLGPVLLNQCTEKNYDKTSPCYNSKLFDLQITICLNQIDAANYIGKSQPGSKKLLKPSNLHGIDIPDTMNIFGIFETFAETKSFQSADEYMQYIRHKAGLSNQKNLFASEASKYGKASGIGFDLGGVGAAAGALIGAKAGGPAGAEMGAGLGGAIGGTINGGSGSGSGNAKQSERSNSSSATSHFEASDKFQKASNNFFAIMYVNVILYEISLDEVKPTDLSLALLKDYMSLPVSYFSIGADVKYQNFLLRWGTHFIRSGKFGGQLKITKRARSDKVQSAQQFASIAETEFQSMFATLQSKYSQKESGIAIFFINTKSKEVAQNSQAKAGSEYSSSMRQTQSQSRQFQQSEFTQTTVEAQGGTPEIAEALVDFYTPAFKQIYHDWLASIKDYAKPFEFQLKAIDVLFNMNMNDLFPAGNIDFGCVKDGGGKANILIEPKTKLRYYIDVQTQFSNSTKIEVKKKVYCKYSKLDDFKTDLDRRRISLERAIGVYMAEGPFPTSTFELKGGEPGCEEATLGALRAANKGKSAVLKFSEMKKYPFLVTFDLPEAIPGLIPKQSKFRLIYRSGMWFATEPTQTTMHLYDGCEIPESKEAKICFRNIIMTYNEASGFLRVDAKDFRATKARIPALPIWLANSVVARVQKLEISATAKNDMYGGRGAVPCNIKWVNSHRLDPQKEENCIHFTAATSGDIFVILSAIPRDHSTWYYLQINPEGVSFYQAMELKRRDTQKGMGILGDSNLFQSFFVCVVQKKDRVTMQYGKADPVSEVGTVYSGYTFAPDSQFSRLSFYTFGSGRKPVSLMDIRLTRMLPQVKCLSKNYINVDGHCVLACHSECDQCDVARDNKSCRRCKHVRVETGSGKLKVTECFAKCPPGTTLKSSKTATKKTKAKPTGLCEKCPAGTFKSGDGNQKCSPCPKGKISDAGAKSCVACEAGTFNDKLGQSKCQRCALGTYSSDGAVSCTKCPVGHYSDSLGQSSCLPCSFGSFGKVTGLAKCTPCSKGYFADKKGQTICSKCPAGTSSAKGSMTCNNSCTKGKFSPRKGEPCRPCPPGTYGDSVGSSACSKCKKGTYQSKSGRTSCISAPIGHFVSKEGATKPSKCAAGSFTAKTGSIKCRPCSPGSYASSTGSTACKKCSRGYFQPSTGQSSCKKARYHHYVNQEGAVKDTPCSAGYTAASDRRSCHKCRPEFGECYYPGKDFVSTKVNRAYAGPCQSWSVKSCSKYTEGECYRLGSTDYVSGISVTESGKTCQSWEIRTCPSGTSGKTCHEPSSAVKRAKKIGNTCRIVPGDSAKKPWCYTTTSKKWEYCKIPQC</sequence>
<keyword evidence="1 3" id="KW-0420">Kringle</keyword>
<feature type="compositionally biased region" description="Polar residues" evidence="4">
    <location>
        <begin position="341"/>
        <end position="354"/>
    </location>
</feature>
<evidence type="ECO:0000259" key="7">
    <source>
        <dbReference type="PROSITE" id="PS51412"/>
    </source>
</evidence>
<evidence type="ECO:0000313" key="8">
    <source>
        <dbReference type="Proteomes" id="UP000095280"/>
    </source>
</evidence>
<keyword evidence="8" id="KW-1185">Reference proteome</keyword>
<dbReference type="PANTHER" id="PTHR46549">
    <property type="entry name" value="MACPF DOMAIN-CONTAINING PROTEIN"/>
    <property type="match status" value="1"/>
</dbReference>
<feature type="domain" description="MACPF" evidence="7">
    <location>
        <begin position="199"/>
        <end position="609"/>
    </location>
</feature>
<dbReference type="InterPro" id="IPR006212">
    <property type="entry name" value="Furin_repeat"/>
</dbReference>
<dbReference type="InterPro" id="IPR009030">
    <property type="entry name" value="Growth_fac_rcpt_cys_sf"/>
</dbReference>
<protein>
    <submittedName>
        <fullName evidence="9">MACPF domain-containing protein</fullName>
    </submittedName>
</protein>
<evidence type="ECO:0000256" key="1">
    <source>
        <dbReference type="ARBA" id="ARBA00022572"/>
    </source>
</evidence>
<dbReference type="Gene3D" id="2.10.50.10">
    <property type="entry name" value="Tumor Necrosis Factor Receptor, subunit A, domain 2"/>
    <property type="match status" value="5"/>
</dbReference>
<evidence type="ECO:0000256" key="5">
    <source>
        <dbReference type="SAM" id="SignalP"/>
    </source>
</evidence>
<keyword evidence="2" id="KW-1015">Disulfide bond</keyword>
<dbReference type="SMART" id="SM00130">
    <property type="entry name" value="KR"/>
    <property type="match status" value="1"/>
</dbReference>
<evidence type="ECO:0000256" key="3">
    <source>
        <dbReference type="PROSITE-ProRule" id="PRU00121"/>
    </source>
</evidence>
<feature type="signal peptide" evidence="5">
    <location>
        <begin position="1"/>
        <end position="36"/>
    </location>
</feature>
<dbReference type="InterPro" id="IPR038178">
    <property type="entry name" value="Kringle_sf"/>
</dbReference>
<dbReference type="SUPFAM" id="SSF57440">
    <property type="entry name" value="Kringle-like"/>
    <property type="match status" value="1"/>
</dbReference>
<evidence type="ECO:0000256" key="4">
    <source>
        <dbReference type="SAM" id="MobiDB-lite"/>
    </source>
</evidence>
<proteinExistence type="predicted"/>
<comment type="caution">
    <text evidence="3">Lacks conserved residue(s) required for the propagation of feature annotation.</text>
</comment>
<keyword evidence="5" id="KW-0732">Signal</keyword>
<dbReference type="Gene3D" id="2.40.20.10">
    <property type="entry name" value="Plasminogen Kringle 4"/>
    <property type="match status" value="1"/>
</dbReference>
<feature type="region of interest" description="Disordered" evidence="4">
    <location>
        <begin position="500"/>
        <end position="527"/>
    </location>
</feature>
<dbReference type="Proteomes" id="UP000095280">
    <property type="component" value="Unplaced"/>
</dbReference>
<dbReference type="SMART" id="SM01411">
    <property type="entry name" value="Ephrin_rec_like"/>
    <property type="match status" value="6"/>
</dbReference>
<dbReference type="SMART" id="SM00261">
    <property type="entry name" value="FU"/>
    <property type="match status" value="3"/>
</dbReference>
<dbReference type="InterPro" id="IPR000001">
    <property type="entry name" value="Kringle"/>
</dbReference>
<feature type="domain" description="Kringle" evidence="6">
    <location>
        <begin position="1397"/>
        <end position="1482"/>
    </location>
</feature>
<feature type="region of interest" description="Disordered" evidence="4">
    <location>
        <begin position="144"/>
        <end position="167"/>
    </location>
</feature>
<dbReference type="Pfam" id="PF07699">
    <property type="entry name" value="Ephrin_rec_like"/>
    <property type="match status" value="2"/>
</dbReference>
<feature type="region of interest" description="Disordered" evidence="4">
    <location>
        <begin position="335"/>
        <end position="354"/>
    </location>
</feature>
<feature type="compositionally biased region" description="Basic and acidic residues" evidence="4">
    <location>
        <begin position="154"/>
        <end position="165"/>
    </location>
</feature>
<dbReference type="PROSITE" id="PS51412">
    <property type="entry name" value="MACPF_2"/>
    <property type="match status" value="1"/>
</dbReference>
<accession>A0A1I8GSH3</accession>
<name>A0A1I8GSH3_9PLAT</name>
<dbReference type="SUPFAM" id="SSF57184">
    <property type="entry name" value="Growth factor receptor domain"/>
    <property type="match status" value="2"/>
</dbReference>